<dbReference type="InterPro" id="IPR055921">
    <property type="entry name" value="DUF7498"/>
</dbReference>
<keyword evidence="6" id="KW-1185">Reference proteome</keyword>
<feature type="domain" description="DUF7498" evidence="4">
    <location>
        <begin position="251"/>
        <end position="352"/>
    </location>
</feature>
<reference evidence="5 6" key="1">
    <citation type="submission" date="2020-08" db="EMBL/GenBank/DDBJ databases">
        <authorList>
            <person name="Newling K."/>
            <person name="Davey J."/>
            <person name="Forrester S."/>
        </authorList>
    </citation>
    <scope>NUCLEOTIDE SEQUENCE [LARGE SCALE GENOMIC DNA]</scope>
    <source>
        <strain evidence="6">Crithidia deanei Carvalho (ATCC PRA-265)</strain>
    </source>
</reference>
<dbReference type="Proteomes" id="UP000515908">
    <property type="component" value="Chromosome 26"/>
</dbReference>
<protein>
    <recommendedName>
        <fullName evidence="7">IPT/TIG domain containing protein</fullName>
    </recommendedName>
</protein>
<keyword evidence="1" id="KW-1133">Transmembrane helix</keyword>
<dbReference type="PROSITE" id="PS51257">
    <property type="entry name" value="PROKAR_LIPOPROTEIN"/>
    <property type="match status" value="1"/>
</dbReference>
<feature type="domain" description="DUF7497" evidence="3">
    <location>
        <begin position="812"/>
        <end position="912"/>
    </location>
</feature>
<evidence type="ECO:0000313" key="5">
    <source>
        <dbReference type="EMBL" id="CAD2222425.1"/>
    </source>
</evidence>
<keyword evidence="1" id="KW-0472">Membrane</keyword>
<feature type="transmembrane region" description="Helical" evidence="1">
    <location>
        <begin position="1256"/>
        <end position="1283"/>
    </location>
</feature>
<feature type="domain" description="DUF7498" evidence="4">
    <location>
        <begin position="1134"/>
        <end position="1229"/>
    </location>
</feature>
<feature type="signal peptide" evidence="2">
    <location>
        <begin position="1"/>
        <end position="22"/>
    </location>
</feature>
<feature type="chain" id="PRO_5028924814" description="IPT/TIG domain containing protein" evidence="2">
    <location>
        <begin position="23"/>
        <end position="1313"/>
    </location>
</feature>
<feature type="domain" description="DUF7497" evidence="3">
    <location>
        <begin position="132"/>
        <end position="240"/>
    </location>
</feature>
<dbReference type="EMBL" id="LR877170">
    <property type="protein sequence ID" value="CAD2222425.1"/>
    <property type="molecule type" value="Genomic_DNA"/>
</dbReference>
<keyword evidence="2" id="KW-0732">Signal</keyword>
<feature type="domain" description="DUF7498" evidence="4">
    <location>
        <begin position="475"/>
        <end position="573"/>
    </location>
</feature>
<evidence type="ECO:0000259" key="4">
    <source>
        <dbReference type="Pfam" id="PF24328"/>
    </source>
</evidence>
<dbReference type="Pfam" id="PF24328">
    <property type="entry name" value="DUF7498"/>
    <property type="match status" value="5"/>
</dbReference>
<name>A0A7G2CSA7_9TRYP</name>
<dbReference type="InterPro" id="IPR055920">
    <property type="entry name" value="DUF7497"/>
</dbReference>
<dbReference type="Pfam" id="PF24327">
    <property type="entry name" value="DUF7497"/>
    <property type="match status" value="5"/>
</dbReference>
<feature type="domain" description="DUF7498" evidence="4">
    <location>
        <begin position="917"/>
        <end position="1010"/>
    </location>
</feature>
<evidence type="ECO:0000256" key="2">
    <source>
        <dbReference type="SAM" id="SignalP"/>
    </source>
</evidence>
<evidence type="ECO:0000259" key="3">
    <source>
        <dbReference type="Pfam" id="PF24327"/>
    </source>
</evidence>
<sequence>MNRKFCQSFFLFSLLLAYSTHAAPSVTSGSCRNADGWCTVQSTLEIKGTNFPTSGTFSIGYTATEQTGITCVNLKLSADTITCELQSGSYTGEYPVYLDSTYLGNVLIGTFYERQPTDFALWNTNGANPEELVTSFSTDALTVGKDWVLYGNFDLSAEYEILFYNNQKMMVDGSPGLPACTAVTVGRGMSQEGAPSPANALTCKAVTSHVGSMGMYSVLVRNKGNGQFVRGSTTLWMVTVEFDGVTATASGPCVSDSSACVEGALLTFTGTNLNTRLPTAAVKPKWSFFVNFTIGTGEDVLPCETVSVEGNSATCKLGAVRAGLYPVYIVNQLCNMGMKAPPVHVGNLLIGNFYELNPPVWNTAPVGNAEYAVSSIQNDQPNTGDSFVIYGIFDASQTYTVQFYNLQSPMVDGSPGLPTCTGVVATSSSLTCTVKSEIGMMGMYRFLVTDSTGWILPGSTTVNAIAINPTNPTVSSATFSSNVLTITGENLQLRRPPAGVTKWKHFINITIGDGTLITSETTATDPSSKTATFQLTVASGTPAGSYPVYVVNQVCNMGMKAPPVHVGNLLIGNFYELNPPVWNTAPVGNAEYAVSSIQNDQPNTGDSFVIYGIFDASQTYTVQFYNLQSPMVDGSPGLPTCTGVVATSSSLTCTVKSEIGMMGMYRFLVTDSTGWILPGSTTVNAIAINPTNPTVSSATFSNNVLTITGENLQLRRPPAGVTKWKHFINITIGDGTLITSETTATDPSSKTATFQLTVASGTPAGSYPVYVVNQVCNMGMKAPPVHVGNLLIGNFYELNPPVWNTAPVGNAEYAVSSIQNDQPNTGDSFVIYGIFDASQTYTVQFYNLQSPMVDGSPGLPTCTGVVATSSSLTCTVKSEIGMMGMYRFLVTDSTGWILPGSTTVNAIAINPTNPTVSSATFSNNVLTITGENLQLRRPPAGVTKWKHFINITIGDGTLITSETTATDPSSKTATFQLTVASGTPAGSYPVYVVNQVCNMGMKAPPVVVGGVQISSTGVVGWISATAATYLYNYTAVAPTAVQDGNTITFFGHFDPAGRYVVSFGTSDVTCDSPVVVSKTVLQCTYKAPVGFTGDTFPYVRDEANGAYLSHDATAITAATLTLYPPAPVPEGVTGGCASDSKQCTSGAVLTFTIANADGTDLSRNRFTFSDPNVQCDITAVQGKTVTCTLKVTTTTSRAAASPSQVQFQTRTSGNQWGTPVTVGYLYLGSEGEGMRLTGSPSYTENIIRKSGTNTGAIAAAVVFAVLFLAAVIAIICILCCCVVSCRSRRRMDAAEPFYNSEMMGMPEGNKMDA</sequence>
<organism evidence="5 6">
    <name type="scientific">Angomonas deanei</name>
    <dbReference type="NCBI Taxonomy" id="59799"/>
    <lineage>
        <taxon>Eukaryota</taxon>
        <taxon>Discoba</taxon>
        <taxon>Euglenozoa</taxon>
        <taxon>Kinetoplastea</taxon>
        <taxon>Metakinetoplastina</taxon>
        <taxon>Trypanosomatida</taxon>
        <taxon>Trypanosomatidae</taxon>
        <taxon>Strigomonadinae</taxon>
        <taxon>Angomonas</taxon>
    </lineage>
</organism>
<feature type="domain" description="DUF7497" evidence="3">
    <location>
        <begin position="591"/>
        <end position="691"/>
    </location>
</feature>
<accession>A0A7G2CSA7</accession>
<proteinExistence type="predicted"/>
<gene>
    <name evidence="5" type="ORF">ADEAN_000996900</name>
</gene>
<dbReference type="VEuPathDB" id="TriTrypDB:ADEAN_000996900"/>
<evidence type="ECO:0008006" key="7">
    <source>
        <dbReference type="Google" id="ProtNLM"/>
    </source>
</evidence>
<feature type="domain" description="DUF7497" evidence="3">
    <location>
        <begin position="370"/>
        <end position="470"/>
    </location>
</feature>
<keyword evidence="1" id="KW-0812">Transmembrane</keyword>
<evidence type="ECO:0000313" key="6">
    <source>
        <dbReference type="Proteomes" id="UP000515908"/>
    </source>
</evidence>
<evidence type="ECO:0000256" key="1">
    <source>
        <dbReference type="SAM" id="Phobius"/>
    </source>
</evidence>
<feature type="domain" description="DUF7497" evidence="3">
    <location>
        <begin position="1031"/>
        <end position="1115"/>
    </location>
</feature>
<feature type="domain" description="DUF7498" evidence="4">
    <location>
        <begin position="696"/>
        <end position="794"/>
    </location>
</feature>